<evidence type="ECO:0000313" key="3">
    <source>
        <dbReference type="EMBL" id="MDV5389033.1"/>
    </source>
</evidence>
<organism evidence="3 4">
    <name type="scientific">Shewanella xiamenensis</name>
    <dbReference type="NCBI Taxonomy" id="332186"/>
    <lineage>
        <taxon>Bacteria</taxon>
        <taxon>Pseudomonadati</taxon>
        <taxon>Pseudomonadota</taxon>
        <taxon>Gammaproteobacteria</taxon>
        <taxon>Alteromonadales</taxon>
        <taxon>Shewanellaceae</taxon>
        <taxon>Shewanella</taxon>
    </lineage>
</organism>
<dbReference type="EC" id="1.-.-.-" evidence="3"/>
<keyword evidence="1 3" id="KW-0560">Oxidoreductase</keyword>
<dbReference type="Proteomes" id="UP001187859">
    <property type="component" value="Unassembled WGS sequence"/>
</dbReference>
<dbReference type="PANTHER" id="PTHR13847">
    <property type="entry name" value="SARCOSINE DEHYDROGENASE-RELATED"/>
    <property type="match status" value="1"/>
</dbReference>
<name>A0AAE4TLT3_9GAMM</name>
<dbReference type="Gene3D" id="3.50.50.60">
    <property type="entry name" value="FAD/NAD(P)-binding domain"/>
    <property type="match status" value="1"/>
</dbReference>
<dbReference type="RefSeq" id="WP_317519408.1">
    <property type="nucleotide sequence ID" value="NZ_JASGOQ010000001.1"/>
</dbReference>
<gene>
    <name evidence="3" type="ORF">QM089_01805</name>
</gene>
<dbReference type="SUPFAM" id="SSF51905">
    <property type="entry name" value="FAD/NAD(P)-binding domain"/>
    <property type="match status" value="1"/>
</dbReference>
<dbReference type="AlphaFoldDB" id="A0AAE4TLT3"/>
<evidence type="ECO:0000256" key="1">
    <source>
        <dbReference type="ARBA" id="ARBA00023002"/>
    </source>
</evidence>
<sequence>MKERGFWFDTEVKLSQRTILPALQHDIAADIAIIGAGYSGLWTAYYLKQYQPNLSVVILEADTIGQGASGRNGGWLMGGFSGDVAYLNQLQGESRLMAKALIQQTIPEVAAVCAQHHIDCDLHHGGNLRVAARYPEQLANIQAELAQWRRQGFGEADIRWLDKTELDKQVSMAYGQAALYTPHCARIHPAKLVCGLADLVQSLGVKIYEHTPVNHMVYLGDAQTQLQTPQGNVRAAIVVPAVEGYLRQLGELGRFTLPVQSLLIATEPLTDEMWQDIGLANRATFSDASRIVTYGQRSPDNRLIFGARGGYGFGAKVRTEFGFNPECFNTQSPASHRQSAFKGEFGFRYQLLLALFPQLADVQITHGWGGTLALARQFAPHAIYDKNVGLGLIGGYGGEGVGAANLFARTLVDLILARDTPLTTMPWAFNAPVQQVLTPWEPEPLPWLAYHGMNKIFAWEDRLYSRPKSAAWQKGLAKRLANRLEGLMS</sequence>
<reference evidence="3" key="1">
    <citation type="submission" date="2023-05" db="EMBL/GenBank/DDBJ databases">
        <title>Colonisation of extended spectrum b-lactamase- and carbapenemase-producing bacteria on hospital surfaces from low- and middle-income countries.</title>
        <authorList>
            <person name="Nieto-Rosado M."/>
            <person name="Sands K."/>
            <person name="Iregbu K."/>
            <person name="Zahra R."/>
            <person name="Mazarati J.B."/>
            <person name="Mehtar S."/>
            <person name="Barnards-Group B."/>
            <person name="Walsh T.R."/>
        </authorList>
    </citation>
    <scope>NUCLEOTIDE SEQUENCE</scope>
    <source>
        <strain evidence="3">PP-E493</strain>
    </source>
</reference>
<feature type="domain" description="FAD dependent oxidoreductase" evidence="2">
    <location>
        <begin position="30"/>
        <end position="414"/>
    </location>
</feature>
<dbReference type="EMBL" id="JASGOQ010000001">
    <property type="protein sequence ID" value="MDV5389033.1"/>
    <property type="molecule type" value="Genomic_DNA"/>
</dbReference>
<proteinExistence type="predicted"/>
<dbReference type="InterPro" id="IPR006076">
    <property type="entry name" value="FAD-dep_OxRdtase"/>
</dbReference>
<evidence type="ECO:0000259" key="2">
    <source>
        <dbReference type="Pfam" id="PF01266"/>
    </source>
</evidence>
<dbReference type="InterPro" id="IPR036188">
    <property type="entry name" value="FAD/NAD-bd_sf"/>
</dbReference>
<accession>A0AAE4TLT3</accession>
<comment type="caution">
    <text evidence="3">The sequence shown here is derived from an EMBL/GenBank/DDBJ whole genome shotgun (WGS) entry which is preliminary data.</text>
</comment>
<dbReference type="Pfam" id="PF01266">
    <property type="entry name" value="DAO"/>
    <property type="match status" value="1"/>
</dbReference>
<dbReference type="GO" id="GO:0005737">
    <property type="term" value="C:cytoplasm"/>
    <property type="evidence" value="ECO:0007669"/>
    <property type="project" value="TreeGrafter"/>
</dbReference>
<evidence type="ECO:0000313" key="4">
    <source>
        <dbReference type="Proteomes" id="UP001187859"/>
    </source>
</evidence>
<dbReference type="Gene3D" id="3.30.9.10">
    <property type="entry name" value="D-Amino Acid Oxidase, subunit A, domain 2"/>
    <property type="match status" value="1"/>
</dbReference>
<protein>
    <submittedName>
        <fullName evidence="3">FAD-dependent oxidoreductase</fullName>
        <ecNumber evidence="3">1.-.-.-</ecNumber>
    </submittedName>
</protein>
<dbReference type="PANTHER" id="PTHR13847:SF285">
    <property type="entry name" value="FAD DEPENDENT OXIDOREDUCTASE DOMAIN-CONTAINING PROTEIN"/>
    <property type="match status" value="1"/>
</dbReference>
<dbReference type="GO" id="GO:0016491">
    <property type="term" value="F:oxidoreductase activity"/>
    <property type="evidence" value="ECO:0007669"/>
    <property type="project" value="UniProtKB-KW"/>
</dbReference>